<dbReference type="PROSITE" id="PS00375">
    <property type="entry name" value="UDPGT"/>
    <property type="match status" value="1"/>
</dbReference>
<dbReference type="CDD" id="cd03784">
    <property type="entry name" value="GT1_Gtf-like"/>
    <property type="match status" value="1"/>
</dbReference>
<evidence type="ECO:0000313" key="14">
    <source>
        <dbReference type="Proteomes" id="UP000053676"/>
    </source>
</evidence>
<comment type="subcellular location">
    <subcellularLocation>
        <location evidence="1">Membrane</location>
        <topology evidence="1">Single-pass membrane protein</topology>
    </subcellularLocation>
</comment>
<keyword evidence="4" id="KW-0328">Glycosyltransferase</keyword>
<dbReference type="InterPro" id="IPR050271">
    <property type="entry name" value="UDP-glycosyltransferase"/>
</dbReference>
<comment type="similarity">
    <text evidence="2">Belongs to the UDP-glycosyltransferase family.</text>
</comment>
<dbReference type="SUPFAM" id="SSF53756">
    <property type="entry name" value="UDP-Glycosyltransferase/glycogen phosphorylase"/>
    <property type="match status" value="2"/>
</dbReference>
<reference evidence="14" key="1">
    <citation type="journal article" date="2014" name="Nat. Genet.">
        <title>Genome of the human hookworm Necator americanus.</title>
        <authorList>
            <person name="Tang Y.T."/>
            <person name="Gao X."/>
            <person name="Rosa B.A."/>
            <person name="Abubucker S."/>
            <person name="Hallsworth-Pepin K."/>
            <person name="Martin J."/>
            <person name="Tyagi R."/>
            <person name="Heizer E."/>
            <person name="Zhang X."/>
            <person name="Bhonagiri-Palsikar V."/>
            <person name="Minx P."/>
            <person name="Warren W.C."/>
            <person name="Wang Q."/>
            <person name="Zhan B."/>
            <person name="Hotez P.J."/>
            <person name="Sternberg P.W."/>
            <person name="Dougall A."/>
            <person name="Gaze S.T."/>
            <person name="Mulvenna J."/>
            <person name="Sotillo J."/>
            <person name="Ranganathan S."/>
            <person name="Rabelo E.M."/>
            <person name="Wilson R.K."/>
            <person name="Felgner P.L."/>
            <person name="Bethony J."/>
            <person name="Hawdon J.M."/>
            <person name="Gasser R.B."/>
            <person name="Loukas A."/>
            <person name="Mitreva M."/>
        </authorList>
    </citation>
    <scope>NUCLEOTIDE SEQUENCE [LARGE SCALE GENOMIC DNA]</scope>
</reference>
<evidence type="ECO:0000256" key="8">
    <source>
        <dbReference type="ARBA" id="ARBA00022989"/>
    </source>
</evidence>
<keyword evidence="14" id="KW-1185">Reference proteome</keyword>
<dbReference type="KEGG" id="nai:NECAME_14981"/>
<feature type="signal peptide" evidence="12">
    <location>
        <begin position="1"/>
        <end position="17"/>
    </location>
</feature>
<dbReference type="InterPro" id="IPR002213">
    <property type="entry name" value="UDP_glucos_trans"/>
</dbReference>
<comment type="catalytic activity">
    <reaction evidence="10">
        <text>glucuronate acceptor + UDP-alpha-D-glucuronate = acceptor beta-D-glucuronoside + UDP + H(+)</text>
        <dbReference type="Rhea" id="RHEA:21032"/>
        <dbReference type="ChEBI" id="CHEBI:15378"/>
        <dbReference type="ChEBI" id="CHEBI:58052"/>
        <dbReference type="ChEBI" id="CHEBI:58223"/>
        <dbReference type="ChEBI" id="CHEBI:132367"/>
        <dbReference type="ChEBI" id="CHEBI:132368"/>
        <dbReference type="EC" id="2.4.1.17"/>
    </reaction>
</comment>
<accession>W2SJY1</accession>
<keyword evidence="5 13" id="KW-0808">Transferase</keyword>
<dbReference type="GO" id="GO:0015020">
    <property type="term" value="F:glucuronosyltransferase activity"/>
    <property type="evidence" value="ECO:0007669"/>
    <property type="project" value="UniProtKB-EC"/>
</dbReference>
<name>W2SJY1_NECAM</name>
<sequence length="647" mass="73954">MNRYCGLLLISLLTCNAYKFLVYSPIFGYSHMNFMGAIADTLTEAGHNVTLLMPIMDYEQQDKTGVKLSKNIIKVPTDPEVIELMRYKGEMLGKMWSMEPSLFGLMQVKKRERFVHHFLIFNRIPFQMADNMTKSFTYQCRSKFSVYIEKKRRKAIEFSIFSHHLVLLCLVEIYNDEVLLKQLEDEKFDVGIAETFEFCGFGVFELAKIPATIATFSGVHMDVIAEAIGEPIAPSYVPGAMATAGDRMNFVDRFKNILDVVFGKKFFESVFLSQIKAFRKKFGPEFKSYMELLPQASYVFTNSNPYLDYPRPMLHKTVPIGGVTVSFDPKKNKLSANFFRESLLKVFESMPDTTFIMKYEEEGSKIADHLPNVHLSTWFPQNALLADPRLTAFVTHGGLGSTTELAHQGKPAILIPIFADQPRNAQMLAKHGGGIVLTKFDLENPHKLKESLLRIFNDASFSQNAKRLSEMLVNQPISAKQLVVRHSEFAAKFGRLPNLDPYGRHLSFIQYYLLDVIFVVMSVTLVIVYISTKLLKKCFSLALKFFLRDSLLKVFESMPDTTFIMKYEEEGSKIADHLPNVHLSSWFPQNALLGKLDYIATTYYYTRKDSDGYYFNYLQNSSEPIKKLDKLGRIYEPADIAVSYPAI</sequence>
<dbReference type="Proteomes" id="UP000053676">
    <property type="component" value="Unassembled WGS sequence"/>
</dbReference>
<evidence type="ECO:0000256" key="10">
    <source>
        <dbReference type="ARBA" id="ARBA00047475"/>
    </source>
</evidence>
<dbReference type="EC" id="2.4.1.17" evidence="3"/>
<dbReference type="GO" id="GO:0016020">
    <property type="term" value="C:membrane"/>
    <property type="evidence" value="ECO:0007669"/>
    <property type="project" value="UniProtKB-SubCell"/>
</dbReference>
<evidence type="ECO:0000256" key="6">
    <source>
        <dbReference type="ARBA" id="ARBA00022692"/>
    </source>
</evidence>
<evidence type="ECO:0000256" key="7">
    <source>
        <dbReference type="ARBA" id="ARBA00022729"/>
    </source>
</evidence>
<evidence type="ECO:0000256" key="4">
    <source>
        <dbReference type="ARBA" id="ARBA00022676"/>
    </source>
</evidence>
<evidence type="ECO:0000256" key="12">
    <source>
        <dbReference type="SAM" id="SignalP"/>
    </source>
</evidence>
<keyword evidence="8 11" id="KW-1133">Transmembrane helix</keyword>
<dbReference type="PANTHER" id="PTHR48043:SF23">
    <property type="entry name" value="UDP-GLUCURONOSYLTRANSFERASE"/>
    <property type="match status" value="1"/>
</dbReference>
<dbReference type="OMA" id="HHFKAPC"/>
<gene>
    <name evidence="13" type="ORF">NECAME_14981</name>
</gene>
<keyword evidence="6 11" id="KW-0812">Transmembrane</keyword>
<feature type="transmembrane region" description="Helical" evidence="11">
    <location>
        <begin position="511"/>
        <end position="530"/>
    </location>
</feature>
<keyword evidence="7 12" id="KW-0732">Signal</keyword>
<evidence type="ECO:0000256" key="5">
    <source>
        <dbReference type="ARBA" id="ARBA00022679"/>
    </source>
</evidence>
<dbReference type="EMBL" id="KI669018">
    <property type="protein sequence ID" value="ETN69959.1"/>
    <property type="molecule type" value="Genomic_DNA"/>
</dbReference>
<evidence type="ECO:0000256" key="1">
    <source>
        <dbReference type="ARBA" id="ARBA00004167"/>
    </source>
</evidence>
<protein>
    <recommendedName>
        <fullName evidence="3">glucuronosyltransferase</fullName>
        <ecNumber evidence="3">2.4.1.17</ecNumber>
    </recommendedName>
</protein>
<dbReference type="InterPro" id="IPR035595">
    <property type="entry name" value="UDP_glycos_trans_CS"/>
</dbReference>
<evidence type="ECO:0000313" key="13">
    <source>
        <dbReference type="EMBL" id="ETN69959.1"/>
    </source>
</evidence>
<dbReference type="AlphaFoldDB" id="W2SJY1"/>
<dbReference type="Gene3D" id="3.40.50.2000">
    <property type="entry name" value="Glycogen Phosphorylase B"/>
    <property type="match status" value="1"/>
</dbReference>
<dbReference type="Pfam" id="PF00201">
    <property type="entry name" value="UDPGT"/>
    <property type="match status" value="2"/>
</dbReference>
<dbReference type="PANTHER" id="PTHR48043">
    <property type="entry name" value="EG:EG0003.4 PROTEIN-RELATED"/>
    <property type="match status" value="1"/>
</dbReference>
<dbReference type="FunFam" id="3.40.50.2000:FF:000038">
    <property type="entry name" value="UDP-GlucuronosylTransferase"/>
    <property type="match status" value="1"/>
</dbReference>
<dbReference type="STRING" id="51031.W2SJY1"/>
<evidence type="ECO:0000256" key="9">
    <source>
        <dbReference type="ARBA" id="ARBA00023136"/>
    </source>
</evidence>
<keyword evidence="9 11" id="KW-0472">Membrane</keyword>
<evidence type="ECO:0000256" key="2">
    <source>
        <dbReference type="ARBA" id="ARBA00009995"/>
    </source>
</evidence>
<evidence type="ECO:0000256" key="11">
    <source>
        <dbReference type="SAM" id="Phobius"/>
    </source>
</evidence>
<feature type="chain" id="PRO_5004825951" description="glucuronosyltransferase" evidence="12">
    <location>
        <begin position="18"/>
        <end position="647"/>
    </location>
</feature>
<evidence type="ECO:0000256" key="3">
    <source>
        <dbReference type="ARBA" id="ARBA00012544"/>
    </source>
</evidence>
<dbReference type="OrthoDB" id="5835829at2759"/>
<proteinExistence type="inferred from homology"/>
<organism evidence="13 14">
    <name type="scientific">Necator americanus</name>
    <name type="common">Human hookworm</name>
    <dbReference type="NCBI Taxonomy" id="51031"/>
    <lineage>
        <taxon>Eukaryota</taxon>
        <taxon>Metazoa</taxon>
        <taxon>Ecdysozoa</taxon>
        <taxon>Nematoda</taxon>
        <taxon>Chromadorea</taxon>
        <taxon>Rhabditida</taxon>
        <taxon>Rhabditina</taxon>
        <taxon>Rhabditomorpha</taxon>
        <taxon>Strongyloidea</taxon>
        <taxon>Ancylostomatidae</taxon>
        <taxon>Bunostominae</taxon>
        <taxon>Necator</taxon>
    </lineage>
</organism>